<reference evidence="1" key="2">
    <citation type="submission" date="2013-04" db="UniProtKB">
        <authorList>
            <consortium name="EnsemblPlants"/>
        </authorList>
    </citation>
    <scope>IDENTIFICATION</scope>
</reference>
<evidence type="ECO:0000313" key="2">
    <source>
        <dbReference type="Proteomes" id="UP000006038"/>
    </source>
</evidence>
<proteinExistence type="predicted"/>
<sequence length="184" mass="20474">MASKSCKVEAIMGGISACTTADEYLERVEKQFTGSSKAHAATLVKTIETMRYTGGGIRENVLKISGRKPMLNHVRVWGGLTEAKLFNPNIGKLYPKIVSCHSIGNPEKSKSFQFYCSGRYAKFVETRHTIFLEDEMIKGSMVPWEIGLEEKRSAWFCCDVAGGKRAVAQVEGQKEKKEEIISIT</sequence>
<protein>
    <submittedName>
        <fullName evidence="1">Uncharacterized protein</fullName>
    </submittedName>
</protein>
<dbReference type="EnsemblPlants" id="OB11G21050.1">
    <property type="protein sequence ID" value="OB11G21050.1"/>
    <property type="gene ID" value="OB11G21050"/>
</dbReference>
<dbReference type="Gramene" id="OB11G21050.1">
    <property type="protein sequence ID" value="OB11G21050.1"/>
    <property type="gene ID" value="OB11G21050"/>
</dbReference>
<organism evidence="1">
    <name type="scientific">Oryza brachyantha</name>
    <name type="common">malo sina</name>
    <dbReference type="NCBI Taxonomy" id="4533"/>
    <lineage>
        <taxon>Eukaryota</taxon>
        <taxon>Viridiplantae</taxon>
        <taxon>Streptophyta</taxon>
        <taxon>Embryophyta</taxon>
        <taxon>Tracheophyta</taxon>
        <taxon>Spermatophyta</taxon>
        <taxon>Magnoliopsida</taxon>
        <taxon>Liliopsida</taxon>
        <taxon>Poales</taxon>
        <taxon>Poaceae</taxon>
        <taxon>BOP clade</taxon>
        <taxon>Oryzoideae</taxon>
        <taxon>Oryzeae</taxon>
        <taxon>Oryzinae</taxon>
        <taxon>Oryza</taxon>
    </lineage>
</organism>
<reference evidence="1" key="1">
    <citation type="journal article" date="2013" name="Nat. Commun.">
        <title>Whole-genome sequencing of Oryza brachyantha reveals mechanisms underlying Oryza genome evolution.</title>
        <authorList>
            <person name="Chen J."/>
            <person name="Huang Q."/>
            <person name="Gao D."/>
            <person name="Wang J."/>
            <person name="Lang Y."/>
            <person name="Liu T."/>
            <person name="Li B."/>
            <person name="Bai Z."/>
            <person name="Luis Goicoechea J."/>
            <person name="Liang C."/>
            <person name="Chen C."/>
            <person name="Zhang W."/>
            <person name="Sun S."/>
            <person name="Liao Y."/>
            <person name="Zhang X."/>
            <person name="Yang L."/>
            <person name="Song C."/>
            <person name="Wang M."/>
            <person name="Shi J."/>
            <person name="Liu G."/>
            <person name="Liu J."/>
            <person name="Zhou H."/>
            <person name="Zhou W."/>
            <person name="Yu Q."/>
            <person name="An N."/>
            <person name="Chen Y."/>
            <person name="Cai Q."/>
            <person name="Wang B."/>
            <person name="Liu B."/>
            <person name="Min J."/>
            <person name="Huang Y."/>
            <person name="Wu H."/>
            <person name="Li Z."/>
            <person name="Zhang Y."/>
            <person name="Yin Y."/>
            <person name="Song W."/>
            <person name="Jiang J."/>
            <person name="Jackson S.A."/>
            <person name="Wing R.A."/>
            <person name="Wang J."/>
            <person name="Chen M."/>
        </authorList>
    </citation>
    <scope>NUCLEOTIDE SEQUENCE [LARGE SCALE GENOMIC DNA]</scope>
    <source>
        <strain evidence="1">cv. IRGC 101232</strain>
    </source>
</reference>
<evidence type="ECO:0000313" key="1">
    <source>
        <dbReference type="EnsemblPlants" id="OB11G21050.1"/>
    </source>
</evidence>
<accession>J3N8G9</accession>
<dbReference type="HOGENOM" id="CLU_1470358_0_0_1"/>
<keyword evidence="2" id="KW-1185">Reference proteome</keyword>
<dbReference type="Proteomes" id="UP000006038">
    <property type="component" value="Chromosome 11"/>
</dbReference>
<name>J3N8G9_ORYBR</name>
<dbReference type="AlphaFoldDB" id="J3N8G9"/>